<feature type="transmembrane region" description="Helical" evidence="6">
    <location>
        <begin position="517"/>
        <end position="541"/>
    </location>
</feature>
<comment type="caution">
    <text evidence="9">The sequence shown here is derived from an EMBL/GenBank/DDBJ whole genome shotgun (WGS) entry which is preliminary data.</text>
</comment>
<feature type="domain" description="NFD4 C-terminal" evidence="8">
    <location>
        <begin position="382"/>
        <end position="590"/>
    </location>
</feature>
<evidence type="ECO:0008006" key="11">
    <source>
        <dbReference type="Google" id="ProtNLM"/>
    </source>
</evidence>
<evidence type="ECO:0000256" key="3">
    <source>
        <dbReference type="ARBA" id="ARBA00022989"/>
    </source>
</evidence>
<organism evidence="9 10">
    <name type="scientific">[Myrmecia] bisecta</name>
    <dbReference type="NCBI Taxonomy" id="41462"/>
    <lineage>
        <taxon>Eukaryota</taxon>
        <taxon>Viridiplantae</taxon>
        <taxon>Chlorophyta</taxon>
        <taxon>core chlorophytes</taxon>
        <taxon>Trebouxiophyceae</taxon>
        <taxon>Trebouxiales</taxon>
        <taxon>Trebouxiaceae</taxon>
        <taxon>Myrmecia</taxon>
    </lineage>
</organism>
<feature type="transmembrane region" description="Helical" evidence="6">
    <location>
        <begin position="387"/>
        <end position="405"/>
    </location>
</feature>
<feature type="transmembrane region" description="Helical" evidence="6">
    <location>
        <begin position="235"/>
        <end position="253"/>
    </location>
</feature>
<evidence type="ECO:0000259" key="8">
    <source>
        <dbReference type="Pfam" id="PF23262"/>
    </source>
</evidence>
<feature type="transmembrane region" description="Helical" evidence="6">
    <location>
        <begin position="265"/>
        <end position="289"/>
    </location>
</feature>
<keyword evidence="3 6" id="KW-1133">Transmembrane helix</keyword>
<name>A0AAW1QA98_9CHLO</name>
<evidence type="ECO:0000256" key="6">
    <source>
        <dbReference type="SAM" id="Phobius"/>
    </source>
</evidence>
<dbReference type="InterPro" id="IPR056555">
    <property type="entry name" value="NFD4_C"/>
</dbReference>
<feature type="transmembrane region" description="Helical" evidence="6">
    <location>
        <begin position="561"/>
        <end position="583"/>
    </location>
</feature>
<dbReference type="Proteomes" id="UP001489004">
    <property type="component" value="Unassembled WGS sequence"/>
</dbReference>
<feature type="transmembrane region" description="Helical" evidence="6">
    <location>
        <begin position="34"/>
        <end position="53"/>
    </location>
</feature>
<reference evidence="9 10" key="1">
    <citation type="journal article" date="2024" name="Nat. Commun.">
        <title>Phylogenomics reveals the evolutionary origins of lichenization in chlorophyte algae.</title>
        <authorList>
            <person name="Puginier C."/>
            <person name="Libourel C."/>
            <person name="Otte J."/>
            <person name="Skaloud P."/>
            <person name="Haon M."/>
            <person name="Grisel S."/>
            <person name="Petersen M."/>
            <person name="Berrin J.G."/>
            <person name="Delaux P.M."/>
            <person name="Dal Grande F."/>
            <person name="Keller J."/>
        </authorList>
    </citation>
    <scope>NUCLEOTIDE SEQUENCE [LARGE SCALE GENOMIC DNA]</scope>
    <source>
        <strain evidence="9 10">SAG 2043</strain>
    </source>
</reference>
<dbReference type="Gene3D" id="1.20.1250.20">
    <property type="entry name" value="MFS general substrate transporter like domains"/>
    <property type="match status" value="2"/>
</dbReference>
<evidence type="ECO:0000313" key="9">
    <source>
        <dbReference type="EMBL" id="KAK9818432.1"/>
    </source>
</evidence>
<comment type="subcellular location">
    <subcellularLocation>
        <location evidence="1">Membrane</location>
        <topology evidence="1">Multi-pass membrane protein</topology>
    </subcellularLocation>
</comment>
<sequence>MQEATSAARMAFQLPCFNRQKRDPGAEPLYWSKWLTFSASCFVMLSAGLAYTFSVYSHALKEEFDYSQTEIDGIGTACNIGGYLAIFAGLFYDSVKHWNRMGPMLTIAIGAILQLAGYTGLWLAATGHFPLPVKYWMLVLLAIVACNGQTWFETAALVTCVRNFETERGTVIGILKAFLGLSASVYITIYVAFLEPNEVSFLKLLALAPTAVALVCMIFINYVPYIQVEPHTKAHAFHMTFVTVIALAAYQAVIAVVRRSATLDYWAGVLMTSAVAVLLLPVLSVPFIFGGLRSRRLWNEQLEARIKSRTASPSRDARLQNAPDYGARPLSRSISAGWGPAPAFSRAKTSPAALETRLLLLPQANDMFVAPRKQDWTPLQCLASLDFYLLWLVNGIGSGAGLTLLNNIAEQVIALTGDGPRTSSSVFVSVFSIANCIGRIISGFVPDHLMRTYWLPRTVALILLTAIMTLASFLNAFASLKLLSLGALLTGMAFGGFQGLTPAVTSELFGLQNFATNYALVQLGSALGSTFLATWLAGTMYDRALERHPSPTGTCIGTDCFRTTFLIVAGLSGLAMLLSLLLWSRTRNVYKTIIEAQNEERKHRGIQAEYEESKEILEEFVSENERLSQLLVRGRDLVAEVQQAIINSPCLSSDPAGPRVFAAVDELDQLVSQGCQLLPEQEELRQKLAALPTLWRRRAVA</sequence>
<dbReference type="PANTHER" id="PTHR21576:SF158">
    <property type="entry name" value="RIBOSOMAL RNA-PROCESSING PROTEIN 12-LIKE CONSERVED DOMAIN-CONTAINING PROTEIN"/>
    <property type="match status" value="1"/>
</dbReference>
<evidence type="ECO:0000259" key="7">
    <source>
        <dbReference type="Pfam" id="PF06813"/>
    </source>
</evidence>
<feature type="transmembrane region" description="Helical" evidence="6">
    <location>
        <begin position="173"/>
        <end position="194"/>
    </location>
</feature>
<dbReference type="Pfam" id="PF06813">
    <property type="entry name" value="Nodulin-like"/>
    <property type="match status" value="1"/>
</dbReference>
<evidence type="ECO:0000313" key="10">
    <source>
        <dbReference type="Proteomes" id="UP001489004"/>
    </source>
</evidence>
<evidence type="ECO:0000256" key="2">
    <source>
        <dbReference type="ARBA" id="ARBA00022692"/>
    </source>
</evidence>
<evidence type="ECO:0000256" key="1">
    <source>
        <dbReference type="ARBA" id="ARBA00004141"/>
    </source>
</evidence>
<gene>
    <name evidence="9" type="ORF">WJX72_012528</name>
</gene>
<feature type="transmembrane region" description="Helical" evidence="6">
    <location>
        <begin position="104"/>
        <end position="123"/>
    </location>
</feature>
<evidence type="ECO:0000256" key="5">
    <source>
        <dbReference type="SAM" id="Coils"/>
    </source>
</evidence>
<dbReference type="InterPro" id="IPR036259">
    <property type="entry name" value="MFS_trans_sf"/>
</dbReference>
<feature type="transmembrane region" description="Helical" evidence="6">
    <location>
        <begin position="135"/>
        <end position="161"/>
    </location>
</feature>
<keyword evidence="10" id="KW-1185">Reference proteome</keyword>
<dbReference type="Pfam" id="PF23262">
    <property type="entry name" value="NFD4_C"/>
    <property type="match status" value="1"/>
</dbReference>
<feature type="domain" description="Nodulin-like" evidence="7">
    <location>
        <begin position="33"/>
        <end position="286"/>
    </location>
</feature>
<dbReference type="InterPro" id="IPR010658">
    <property type="entry name" value="Nodulin-like"/>
</dbReference>
<feature type="transmembrane region" description="Helical" evidence="6">
    <location>
        <begin position="73"/>
        <end position="92"/>
    </location>
</feature>
<evidence type="ECO:0000256" key="4">
    <source>
        <dbReference type="ARBA" id="ARBA00023136"/>
    </source>
</evidence>
<dbReference type="GO" id="GO:0016020">
    <property type="term" value="C:membrane"/>
    <property type="evidence" value="ECO:0007669"/>
    <property type="project" value="UniProtKB-SubCell"/>
</dbReference>
<feature type="transmembrane region" description="Helical" evidence="6">
    <location>
        <begin position="425"/>
        <end position="446"/>
    </location>
</feature>
<feature type="coiled-coil region" evidence="5">
    <location>
        <begin position="596"/>
        <end position="630"/>
    </location>
</feature>
<feature type="transmembrane region" description="Helical" evidence="6">
    <location>
        <begin position="483"/>
        <end position="505"/>
    </location>
</feature>
<dbReference type="AlphaFoldDB" id="A0AAW1QA98"/>
<protein>
    <recommendedName>
        <fullName evidence="11">Nodulin-like domain-containing protein</fullName>
    </recommendedName>
</protein>
<dbReference type="PANTHER" id="PTHR21576">
    <property type="entry name" value="UNCHARACTERIZED NODULIN-LIKE PROTEIN"/>
    <property type="match status" value="1"/>
</dbReference>
<keyword evidence="5" id="KW-0175">Coiled coil</keyword>
<proteinExistence type="predicted"/>
<feature type="transmembrane region" description="Helical" evidence="6">
    <location>
        <begin position="200"/>
        <end position="223"/>
    </location>
</feature>
<keyword evidence="2 6" id="KW-0812">Transmembrane</keyword>
<dbReference type="SUPFAM" id="SSF103473">
    <property type="entry name" value="MFS general substrate transporter"/>
    <property type="match status" value="1"/>
</dbReference>
<keyword evidence="4 6" id="KW-0472">Membrane</keyword>
<accession>A0AAW1QA98</accession>
<dbReference type="EMBL" id="JALJOR010000004">
    <property type="protein sequence ID" value="KAK9818432.1"/>
    <property type="molecule type" value="Genomic_DNA"/>
</dbReference>
<feature type="transmembrane region" description="Helical" evidence="6">
    <location>
        <begin position="458"/>
        <end position="477"/>
    </location>
</feature>